<feature type="transmembrane region" description="Helical" evidence="5">
    <location>
        <begin position="243"/>
        <end position="264"/>
    </location>
</feature>
<dbReference type="GO" id="GO:0016020">
    <property type="term" value="C:membrane"/>
    <property type="evidence" value="ECO:0007669"/>
    <property type="project" value="UniProtKB-SubCell"/>
</dbReference>
<dbReference type="OrthoDB" id="9791488at2"/>
<keyword evidence="3 5" id="KW-1133">Transmembrane helix</keyword>
<name>A0A318XPD6_9FIRM</name>
<feature type="transmembrane region" description="Helical" evidence="5">
    <location>
        <begin position="381"/>
        <end position="399"/>
    </location>
</feature>
<comment type="caution">
    <text evidence="7">The sequence shown here is derived from an EMBL/GenBank/DDBJ whole genome shotgun (WGS) entry which is preliminary data.</text>
</comment>
<evidence type="ECO:0000256" key="4">
    <source>
        <dbReference type="ARBA" id="ARBA00023136"/>
    </source>
</evidence>
<dbReference type="RefSeq" id="WP_110460925.1">
    <property type="nucleotide sequence ID" value="NZ_QKMR01000004.1"/>
</dbReference>
<dbReference type="Proteomes" id="UP000248132">
    <property type="component" value="Unassembled WGS sequence"/>
</dbReference>
<evidence type="ECO:0000256" key="5">
    <source>
        <dbReference type="SAM" id="Phobius"/>
    </source>
</evidence>
<dbReference type="InterPro" id="IPR010432">
    <property type="entry name" value="RDD"/>
</dbReference>
<evidence type="ECO:0000256" key="1">
    <source>
        <dbReference type="ARBA" id="ARBA00004141"/>
    </source>
</evidence>
<dbReference type="Pfam" id="PF20194">
    <property type="entry name" value="DUF6557"/>
    <property type="match status" value="1"/>
</dbReference>
<dbReference type="EMBL" id="QKMR01000004">
    <property type="protein sequence ID" value="PYG89030.1"/>
    <property type="molecule type" value="Genomic_DNA"/>
</dbReference>
<comment type="subcellular location">
    <subcellularLocation>
        <location evidence="1">Membrane</location>
        <topology evidence="1">Multi-pass membrane protein</topology>
    </subcellularLocation>
</comment>
<sequence>MTNSLRENLLVLKDDELRKIIYVEYAEYEQDAINRAREELYGRESGRLWESSGIIFKDLFECADSEEIINSFLQLFPEGKDTIDGYRDIIELLINAKAENTSSISIVIDDQSKSFANKNCNVYGSEDATHERLCMDYFYPKEWLEFRVKKEQLQKFGIETYIAYCLRAMTAMGFTEDEIKEKFYFLEKQDSIKNLQTLYPNIKEDKSNIFILYGFPKIKQYINNEEDFNNYPEASQIKPVVRYLARAVDFGIWTTLLFFLWASISPATYTYAFSNILTNILARVFLYVPWLFAEALLLSKVGYTLGKWLLKIKVTGKSGEKPEYGKALRRAAGVFVYGCGMQLPYVCTIAYVFSYNKLMKDGIMKWDRDGGTAVYHGEYSTFRGIIAVIVFLLPALISYRV</sequence>
<keyword evidence="4 5" id="KW-0472">Membrane</keyword>
<dbReference type="InterPro" id="IPR046687">
    <property type="entry name" value="DUF6557"/>
</dbReference>
<protein>
    <submittedName>
        <fullName evidence="7">RDD family protein</fullName>
    </submittedName>
</protein>
<evidence type="ECO:0000313" key="7">
    <source>
        <dbReference type="EMBL" id="PYG89030.1"/>
    </source>
</evidence>
<keyword evidence="8" id="KW-1185">Reference proteome</keyword>
<evidence type="ECO:0000256" key="2">
    <source>
        <dbReference type="ARBA" id="ARBA00022692"/>
    </source>
</evidence>
<evidence type="ECO:0000259" key="6">
    <source>
        <dbReference type="Pfam" id="PF06271"/>
    </source>
</evidence>
<evidence type="ECO:0000313" key="8">
    <source>
        <dbReference type="Proteomes" id="UP000248132"/>
    </source>
</evidence>
<accession>A0A318XPD6</accession>
<feature type="transmembrane region" description="Helical" evidence="5">
    <location>
        <begin position="331"/>
        <end position="353"/>
    </location>
</feature>
<evidence type="ECO:0000256" key="3">
    <source>
        <dbReference type="ARBA" id="ARBA00022989"/>
    </source>
</evidence>
<dbReference type="AlphaFoldDB" id="A0A318XPD6"/>
<proteinExistence type="predicted"/>
<dbReference type="Pfam" id="PF06271">
    <property type="entry name" value="RDD"/>
    <property type="match status" value="1"/>
</dbReference>
<gene>
    <name evidence="7" type="ORF">LY28_00850</name>
</gene>
<reference evidence="7 8" key="1">
    <citation type="submission" date="2018-06" db="EMBL/GenBank/DDBJ databases">
        <title>Genomic Encyclopedia of Type Strains, Phase I: the one thousand microbial genomes (KMG-I) project.</title>
        <authorList>
            <person name="Kyrpides N."/>
        </authorList>
    </citation>
    <scope>NUCLEOTIDE SEQUENCE [LARGE SCALE GENOMIC DNA]</scope>
    <source>
        <strain evidence="7 8">DSM 19573</strain>
    </source>
</reference>
<feature type="transmembrane region" description="Helical" evidence="5">
    <location>
        <begin position="284"/>
        <end position="310"/>
    </location>
</feature>
<organism evidence="7 8">
    <name type="scientific">Ruminiclostridium sufflavum DSM 19573</name>
    <dbReference type="NCBI Taxonomy" id="1121337"/>
    <lineage>
        <taxon>Bacteria</taxon>
        <taxon>Bacillati</taxon>
        <taxon>Bacillota</taxon>
        <taxon>Clostridia</taxon>
        <taxon>Eubacteriales</taxon>
        <taxon>Oscillospiraceae</taxon>
        <taxon>Ruminiclostridium</taxon>
    </lineage>
</organism>
<feature type="domain" description="RDD" evidence="6">
    <location>
        <begin position="240"/>
        <end position="353"/>
    </location>
</feature>
<keyword evidence="2 5" id="KW-0812">Transmembrane</keyword>